<dbReference type="PANTHER" id="PTHR39394:SF1">
    <property type="entry name" value="DNAJ HOMOLOGUE SUBFAMILY C MEMBER 28 CONSERVED DOMAIN-CONTAINING PROTEIN"/>
    <property type="match status" value="1"/>
</dbReference>
<feature type="non-terminal residue" evidence="3">
    <location>
        <position position="1"/>
    </location>
</feature>
<feature type="region of interest" description="Disordered" evidence="1">
    <location>
        <begin position="340"/>
        <end position="380"/>
    </location>
</feature>
<dbReference type="PANTHER" id="PTHR39394">
    <property type="entry name" value="YALI0E31793P"/>
    <property type="match status" value="1"/>
</dbReference>
<feature type="compositionally biased region" description="Low complexity" evidence="1">
    <location>
        <begin position="346"/>
        <end position="359"/>
    </location>
</feature>
<feature type="region of interest" description="Disordered" evidence="1">
    <location>
        <begin position="103"/>
        <end position="135"/>
    </location>
</feature>
<evidence type="ECO:0000256" key="1">
    <source>
        <dbReference type="SAM" id="MobiDB-lite"/>
    </source>
</evidence>
<dbReference type="InterPro" id="IPR018961">
    <property type="entry name" value="DnaJ_homolog_subfam-C_membr-28"/>
</dbReference>
<dbReference type="OrthoDB" id="1922282at2759"/>
<dbReference type="AlphaFoldDB" id="A0A6A6V202"/>
<evidence type="ECO:0000313" key="4">
    <source>
        <dbReference type="Proteomes" id="UP000799440"/>
    </source>
</evidence>
<evidence type="ECO:0000259" key="2">
    <source>
        <dbReference type="Pfam" id="PF09350"/>
    </source>
</evidence>
<feature type="non-terminal residue" evidence="3">
    <location>
        <position position="497"/>
    </location>
</feature>
<organism evidence="3 4">
    <name type="scientific">Sporormia fimetaria CBS 119925</name>
    <dbReference type="NCBI Taxonomy" id="1340428"/>
    <lineage>
        <taxon>Eukaryota</taxon>
        <taxon>Fungi</taxon>
        <taxon>Dikarya</taxon>
        <taxon>Ascomycota</taxon>
        <taxon>Pezizomycotina</taxon>
        <taxon>Dothideomycetes</taxon>
        <taxon>Pleosporomycetidae</taxon>
        <taxon>Pleosporales</taxon>
        <taxon>Sporormiaceae</taxon>
        <taxon>Sporormia</taxon>
    </lineage>
</organism>
<protein>
    <recommendedName>
        <fullName evidence="2">DnaJ homologue subfamily C member 28 conserved domain-containing protein</fullName>
    </recommendedName>
</protein>
<proteinExistence type="predicted"/>
<feature type="domain" description="DnaJ homologue subfamily C member 28 conserved" evidence="2">
    <location>
        <begin position="187"/>
        <end position="256"/>
    </location>
</feature>
<reference evidence="3" key="1">
    <citation type="journal article" date="2020" name="Stud. Mycol.">
        <title>101 Dothideomycetes genomes: a test case for predicting lifestyles and emergence of pathogens.</title>
        <authorList>
            <person name="Haridas S."/>
            <person name="Albert R."/>
            <person name="Binder M."/>
            <person name="Bloem J."/>
            <person name="Labutti K."/>
            <person name="Salamov A."/>
            <person name="Andreopoulos B."/>
            <person name="Baker S."/>
            <person name="Barry K."/>
            <person name="Bills G."/>
            <person name="Bluhm B."/>
            <person name="Cannon C."/>
            <person name="Castanera R."/>
            <person name="Culley D."/>
            <person name="Daum C."/>
            <person name="Ezra D."/>
            <person name="Gonzalez J."/>
            <person name="Henrissat B."/>
            <person name="Kuo A."/>
            <person name="Liang C."/>
            <person name="Lipzen A."/>
            <person name="Lutzoni F."/>
            <person name="Magnuson J."/>
            <person name="Mondo S."/>
            <person name="Nolan M."/>
            <person name="Ohm R."/>
            <person name="Pangilinan J."/>
            <person name="Park H.-J."/>
            <person name="Ramirez L."/>
            <person name="Alfaro M."/>
            <person name="Sun H."/>
            <person name="Tritt A."/>
            <person name="Yoshinaga Y."/>
            <person name="Zwiers L.-H."/>
            <person name="Turgeon B."/>
            <person name="Goodwin S."/>
            <person name="Spatafora J."/>
            <person name="Crous P."/>
            <person name="Grigoriev I."/>
        </authorList>
    </citation>
    <scope>NUCLEOTIDE SEQUENCE</scope>
    <source>
        <strain evidence="3">CBS 119925</strain>
    </source>
</reference>
<dbReference type="Proteomes" id="UP000799440">
    <property type="component" value="Unassembled WGS sequence"/>
</dbReference>
<dbReference type="EMBL" id="MU006591">
    <property type="protein sequence ID" value="KAF2744053.1"/>
    <property type="molecule type" value="Genomic_DNA"/>
</dbReference>
<feature type="region of interest" description="Disordered" evidence="1">
    <location>
        <begin position="1"/>
        <end position="32"/>
    </location>
</feature>
<sequence>DDNNEGAMTRRLRAMSEESLETGGNRKTISEAGFSEDLRKQLEERIASANFRAENRNAFAEAELPSHAARHSRDIATAEPWTGQESIHDASLRMLNDAHKPLRFKGSRGPGPAPQMPRSIDTGRKTGGAGSGFRLANARDRSGLYSSVKDADIDEAERQKRFQELKDRFSPHARSIVPGTIQGLASLANERIEDAIARGQFKNLPRGQKIERDYNASNPFLDTTEYFMNKMIQKQDIVPPWIEKQQELVATASKFRSRLRSDWKRHAARMIASKGGTLQEQIRRAEAYAKAELIANPKEKKRETLNAVDESGHVSQISLSGELRVPADLTRPVVEEVVAEKTEIGATPTPDSSTDSASTHTVTIPLQPPATTDVPPAPYPFRDPAWESTESSYHKLAIEDLNSKTRSYNLQAPDLAKKPYFSLSREMSACFADVAPQLAEAIRDRASKPQKTQGFGDALAGKQGIMNGFVGTGHQAKVRDERVEKQYGFRQFWKDVW</sequence>
<name>A0A6A6V202_9PLEO</name>
<gene>
    <name evidence="3" type="ORF">M011DRAFT_379861</name>
</gene>
<dbReference type="Pfam" id="PF09350">
    <property type="entry name" value="DJC28_CD"/>
    <property type="match status" value="1"/>
</dbReference>
<keyword evidence="4" id="KW-1185">Reference proteome</keyword>
<evidence type="ECO:0000313" key="3">
    <source>
        <dbReference type="EMBL" id="KAF2744053.1"/>
    </source>
</evidence>
<accession>A0A6A6V202</accession>